<sequence length="124" mass="13902">MDRLYHCPCIDKRRSFGTQAFCEKPKGIVWHFNPPATPHFGDLWESGVKSLNSHLKRVVGNTVLTHEEFSTLVTQVEAVLNSKPLCNLSSDRNDDFVLTPAHILVGSSLTDPDLTEVPMNRLNT</sequence>
<protein>
    <recommendedName>
        <fullName evidence="3">Integrase catalytic domain-containing protein</fullName>
    </recommendedName>
</protein>
<accession>A0A4Y2B9X4</accession>
<organism evidence="1 2">
    <name type="scientific">Araneus ventricosus</name>
    <name type="common">Orbweaver spider</name>
    <name type="synonym">Epeira ventricosa</name>
    <dbReference type="NCBI Taxonomy" id="182803"/>
    <lineage>
        <taxon>Eukaryota</taxon>
        <taxon>Metazoa</taxon>
        <taxon>Ecdysozoa</taxon>
        <taxon>Arthropoda</taxon>
        <taxon>Chelicerata</taxon>
        <taxon>Arachnida</taxon>
        <taxon>Araneae</taxon>
        <taxon>Araneomorphae</taxon>
        <taxon>Entelegynae</taxon>
        <taxon>Araneoidea</taxon>
        <taxon>Araneidae</taxon>
        <taxon>Araneus</taxon>
    </lineage>
</organism>
<evidence type="ECO:0000313" key="1">
    <source>
        <dbReference type="EMBL" id="GBL89151.1"/>
    </source>
</evidence>
<dbReference type="GO" id="GO:0003676">
    <property type="term" value="F:nucleic acid binding"/>
    <property type="evidence" value="ECO:0007669"/>
    <property type="project" value="InterPro"/>
</dbReference>
<dbReference type="PANTHER" id="PTHR47331:SF1">
    <property type="entry name" value="GAG-LIKE PROTEIN"/>
    <property type="match status" value="1"/>
</dbReference>
<evidence type="ECO:0008006" key="3">
    <source>
        <dbReference type="Google" id="ProtNLM"/>
    </source>
</evidence>
<reference evidence="1 2" key="1">
    <citation type="journal article" date="2019" name="Sci. Rep.">
        <title>Orb-weaving spider Araneus ventricosus genome elucidates the spidroin gene catalogue.</title>
        <authorList>
            <person name="Kono N."/>
            <person name="Nakamura H."/>
            <person name="Ohtoshi R."/>
            <person name="Moran D.A.P."/>
            <person name="Shinohara A."/>
            <person name="Yoshida Y."/>
            <person name="Fujiwara M."/>
            <person name="Mori M."/>
            <person name="Tomita M."/>
            <person name="Arakawa K."/>
        </authorList>
    </citation>
    <scope>NUCLEOTIDE SEQUENCE [LARGE SCALE GENOMIC DNA]</scope>
</reference>
<dbReference type="OrthoDB" id="6423597at2759"/>
<dbReference type="Proteomes" id="UP000499080">
    <property type="component" value="Unassembled WGS sequence"/>
</dbReference>
<dbReference type="PANTHER" id="PTHR47331">
    <property type="entry name" value="PHD-TYPE DOMAIN-CONTAINING PROTEIN"/>
    <property type="match status" value="1"/>
</dbReference>
<comment type="caution">
    <text evidence="1">The sequence shown here is derived from an EMBL/GenBank/DDBJ whole genome shotgun (WGS) entry which is preliminary data.</text>
</comment>
<name>A0A4Y2B9X4_ARAVE</name>
<dbReference type="AlphaFoldDB" id="A0A4Y2B9X4"/>
<keyword evidence="2" id="KW-1185">Reference proteome</keyword>
<dbReference type="InterPro" id="IPR036397">
    <property type="entry name" value="RNaseH_sf"/>
</dbReference>
<dbReference type="EMBL" id="BGPR01000063">
    <property type="protein sequence ID" value="GBL89151.1"/>
    <property type="molecule type" value="Genomic_DNA"/>
</dbReference>
<proteinExistence type="predicted"/>
<dbReference type="Gene3D" id="3.30.420.10">
    <property type="entry name" value="Ribonuclease H-like superfamily/Ribonuclease H"/>
    <property type="match status" value="1"/>
</dbReference>
<gene>
    <name evidence="1" type="ORF">AVEN_255273_1</name>
</gene>
<evidence type="ECO:0000313" key="2">
    <source>
        <dbReference type="Proteomes" id="UP000499080"/>
    </source>
</evidence>